<organism evidence="1 2">
    <name type="scientific">Larinioides sclopetarius</name>
    <dbReference type="NCBI Taxonomy" id="280406"/>
    <lineage>
        <taxon>Eukaryota</taxon>
        <taxon>Metazoa</taxon>
        <taxon>Ecdysozoa</taxon>
        <taxon>Arthropoda</taxon>
        <taxon>Chelicerata</taxon>
        <taxon>Arachnida</taxon>
        <taxon>Araneae</taxon>
        <taxon>Araneomorphae</taxon>
        <taxon>Entelegynae</taxon>
        <taxon>Araneoidea</taxon>
        <taxon>Araneidae</taxon>
        <taxon>Larinioides</taxon>
    </lineage>
</organism>
<dbReference type="Proteomes" id="UP001497382">
    <property type="component" value="Unassembled WGS sequence"/>
</dbReference>
<evidence type="ECO:0000313" key="1">
    <source>
        <dbReference type="EMBL" id="CAL1299052.1"/>
    </source>
</evidence>
<keyword evidence="2" id="KW-1185">Reference proteome</keyword>
<evidence type="ECO:0000313" key="2">
    <source>
        <dbReference type="Proteomes" id="UP001497382"/>
    </source>
</evidence>
<comment type="caution">
    <text evidence="1">The sequence shown here is derived from an EMBL/GenBank/DDBJ whole genome shotgun (WGS) entry which is preliminary data.</text>
</comment>
<gene>
    <name evidence="1" type="ORF">LARSCL_LOCUS21119</name>
</gene>
<dbReference type="AlphaFoldDB" id="A0AAV2BT58"/>
<name>A0AAV2BT58_9ARAC</name>
<sequence length="138" mass="15931">MENIEFLVTEKITGLTPNTTLDVSEIKIPTFLELSDPQFFEAKEIHALLNADIFFKIMKDNVYKMIGLRVQDTQEEALLISCNAKNIMKEAGMVMRKWISNDSALMNQWKAEGFDTYPVDTSVTFEDVNMQQCDEFYL</sequence>
<proteinExistence type="predicted"/>
<protein>
    <submittedName>
        <fullName evidence="1">Uncharacterized protein</fullName>
    </submittedName>
</protein>
<reference evidence="1 2" key="1">
    <citation type="submission" date="2024-04" db="EMBL/GenBank/DDBJ databases">
        <authorList>
            <person name="Rising A."/>
            <person name="Reimegard J."/>
            <person name="Sonavane S."/>
            <person name="Akerstrom W."/>
            <person name="Nylinder S."/>
            <person name="Hedman E."/>
            <person name="Kallberg Y."/>
        </authorList>
    </citation>
    <scope>NUCLEOTIDE SEQUENCE [LARGE SCALE GENOMIC DNA]</scope>
</reference>
<dbReference type="EMBL" id="CAXIEN010000483">
    <property type="protein sequence ID" value="CAL1299052.1"/>
    <property type="molecule type" value="Genomic_DNA"/>
</dbReference>
<accession>A0AAV2BT58</accession>